<dbReference type="SUPFAM" id="SSF54791">
    <property type="entry name" value="Eukaryotic type KH-domain (KH-domain type I)"/>
    <property type="match status" value="1"/>
</dbReference>
<accession>A0A2H9RDG4</accession>
<reference evidence="5 10" key="1">
    <citation type="submission" date="2017-09" db="EMBL/GenBank/DDBJ databases">
        <title>Depth-based differentiation of microbial function through sediment-hosted aquifers and enrichment of novel symbionts in the deep terrestrial subsurface.</title>
        <authorList>
            <person name="Probst A.J."/>
            <person name="Ladd B."/>
            <person name="Jarett J.K."/>
            <person name="Geller-Mcgrath D.E."/>
            <person name="Sieber C.M."/>
            <person name="Emerson J.B."/>
            <person name="Anantharaman K."/>
            <person name="Thomas B.C."/>
            <person name="Malmstrom R."/>
            <person name="Stieglmeier M."/>
            <person name="Klingl A."/>
            <person name="Woyke T."/>
            <person name="Ryan C.M."/>
            <person name="Banfield J.F."/>
        </authorList>
    </citation>
    <scope>NUCLEOTIDE SEQUENCE [LARGE SCALE GENOMIC DNA]</scope>
    <source>
        <strain evidence="6">CG17_big_fil_post_rev_8_21_14_2_50_31_73</strain>
        <strain evidence="5">CG18_big_fil_WC_8_21_14_2_50_31_19</strain>
        <strain evidence="7">CG_4_8_14_3_um_filter</strain>
        <strain evidence="8">CG_4_9_14_0_8_um_filter_31_21</strain>
    </source>
</reference>
<dbReference type="Gene3D" id="2.40.50.100">
    <property type="match status" value="1"/>
</dbReference>
<keyword evidence="2" id="KW-0694">RNA-binding</keyword>
<gene>
    <name evidence="8" type="ORF">CO072_00545</name>
    <name evidence="6" type="ORF">COW47_02090</name>
    <name evidence="5" type="ORF">COW69_02230</name>
    <name evidence="7" type="ORF">COZ66_00565</name>
</gene>
<evidence type="ECO:0000313" key="10">
    <source>
        <dbReference type="Proteomes" id="UP000229789"/>
    </source>
</evidence>
<feature type="domain" description="S1 motif" evidence="4">
    <location>
        <begin position="64"/>
        <end position="137"/>
    </location>
</feature>
<dbReference type="InterPro" id="IPR026699">
    <property type="entry name" value="Exosome_RNA_bind1/RRP40/RRP4"/>
</dbReference>
<evidence type="ECO:0000313" key="7">
    <source>
        <dbReference type="EMBL" id="PIX28230.1"/>
    </source>
</evidence>
<dbReference type="InterPro" id="IPR036612">
    <property type="entry name" value="KH_dom_type_1_sf"/>
</dbReference>
<protein>
    <recommendedName>
        <fullName evidence="4">S1 motif domain-containing protein</fullName>
    </recommendedName>
</protein>
<evidence type="ECO:0000313" key="9">
    <source>
        <dbReference type="Proteomes" id="UP000228989"/>
    </source>
</evidence>
<dbReference type="EMBL" id="PCUF01000035">
    <property type="protein sequence ID" value="PIN66456.1"/>
    <property type="molecule type" value="Genomic_DNA"/>
</dbReference>
<dbReference type="Gene3D" id="3.30.1370.10">
    <property type="entry name" value="K Homology domain, type 1"/>
    <property type="match status" value="1"/>
</dbReference>
<dbReference type="PANTHER" id="PTHR21321:SF4">
    <property type="entry name" value="EXOSOME COMPLEX COMPONENT RRP4"/>
    <property type="match status" value="1"/>
</dbReference>
<evidence type="ECO:0000313" key="6">
    <source>
        <dbReference type="EMBL" id="PIV89599.1"/>
    </source>
</evidence>
<dbReference type="GO" id="GO:0003723">
    <property type="term" value="F:RNA binding"/>
    <property type="evidence" value="ECO:0007669"/>
    <property type="project" value="UniProtKB-KW"/>
</dbReference>
<dbReference type="GO" id="GO:0034475">
    <property type="term" value="P:U4 snRNA 3'-end processing"/>
    <property type="evidence" value="ECO:0007669"/>
    <property type="project" value="TreeGrafter"/>
</dbReference>
<sequence>MTIDIKKRQIVLPGDKLATKGSEYILGKGVYDKDDTIFSAVLGLAEPDERKVSVIPFTQVYLPQKYQQIIGKIVGTNQNGWWVNIGTPTNAFLHYTEGGMFLRDEDRSNLERFYAIDSYVCVKIKEINYPHVDLTMRGLFFKEIVAGKILSINPSKVPRVLGKHNSMISALQAYSKAKIVVGYNGYIYIRGTPTAEDNIIQILDFIEKNAHKDGITNIVEEKLKSIFGEISGSTNSDFSNGEYEQDEQENNSEVKEKTTIIRRRGER</sequence>
<dbReference type="Proteomes" id="UP000231232">
    <property type="component" value="Unassembled WGS sequence"/>
</dbReference>
<dbReference type="InterPro" id="IPR004088">
    <property type="entry name" value="KH_dom_type_1"/>
</dbReference>
<dbReference type="SMART" id="SM00316">
    <property type="entry name" value="S1"/>
    <property type="match status" value="1"/>
</dbReference>
<dbReference type="GO" id="GO:0071051">
    <property type="term" value="P:poly(A)-dependent snoRNA 3'-end processing"/>
    <property type="evidence" value="ECO:0007669"/>
    <property type="project" value="TreeGrafter"/>
</dbReference>
<dbReference type="EMBL" id="PFSX01000014">
    <property type="protein sequence ID" value="PJC01660.1"/>
    <property type="molecule type" value="Genomic_DNA"/>
</dbReference>
<dbReference type="InterPro" id="IPR003029">
    <property type="entry name" value="S1_domain"/>
</dbReference>
<dbReference type="Proteomes" id="UP000229789">
    <property type="component" value="Unassembled WGS sequence"/>
</dbReference>
<dbReference type="EMBL" id="PFFF01000042">
    <property type="protein sequence ID" value="PIV89599.1"/>
    <property type="molecule type" value="Genomic_DNA"/>
</dbReference>
<dbReference type="AlphaFoldDB" id="A0A2G9LIT4"/>
<keyword evidence="1" id="KW-0271">Exosome</keyword>
<organism evidence="5 10">
    <name type="scientific">Huberarchaeum crystalense</name>
    <dbReference type="NCBI Taxonomy" id="2014257"/>
    <lineage>
        <taxon>Archaea</taxon>
        <taxon>Candidatus Huberarchaeota</taxon>
        <taxon>Candidatus Huberarchaeia</taxon>
        <taxon>Candidatus Huberarchaeales</taxon>
        <taxon>Candidatus Huberarchaeaceae</taxon>
        <taxon>Candidatus Huberarchaeum</taxon>
    </lineage>
</organism>
<dbReference type="EMBL" id="PFIH01000019">
    <property type="protein sequence ID" value="PIX28230.1"/>
    <property type="molecule type" value="Genomic_DNA"/>
</dbReference>
<dbReference type="SUPFAM" id="SSF110324">
    <property type="entry name" value="Ribosomal L27 protein-like"/>
    <property type="match status" value="1"/>
</dbReference>
<feature type="compositionally biased region" description="Basic and acidic residues" evidence="3">
    <location>
        <begin position="252"/>
        <end position="267"/>
    </location>
</feature>
<evidence type="ECO:0000259" key="4">
    <source>
        <dbReference type="SMART" id="SM00316"/>
    </source>
</evidence>
<dbReference type="Gene3D" id="2.40.50.140">
    <property type="entry name" value="Nucleic acid-binding proteins"/>
    <property type="match status" value="1"/>
</dbReference>
<evidence type="ECO:0000256" key="1">
    <source>
        <dbReference type="ARBA" id="ARBA00022835"/>
    </source>
</evidence>
<accession>A0A2H9N361</accession>
<dbReference type="Pfam" id="PF15985">
    <property type="entry name" value="KH_6"/>
    <property type="match status" value="1"/>
</dbReference>
<dbReference type="GO" id="GO:0000467">
    <property type="term" value="P:exonucleolytic trimming to generate mature 3'-end of 5.8S rRNA from tricistronic rRNA transcript (SSU-rRNA, 5.8S rRNA, LSU-rRNA)"/>
    <property type="evidence" value="ECO:0007669"/>
    <property type="project" value="TreeGrafter"/>
</dbReference>
<proteinExistence type="predicted"/>
<dbReference type="PANTHER" id="PTHR21321">
    <property type="entry name" value="PNAS-3 RELATED"/>
    <property type="match status" value="1"/>
</dbReference>
<dbReference type="SUPFAM" id="SSF50249">
    <property type="entry name" value="Nucleic acid-binding proteins"/>
    <property type="match status" value="1"/>
</dbReference>
<dbReference type="GO" id="GO:0000178">
    <property type="term" value="C:exosome (RNase complex)"/>
    <property type="evidence" value="ECO:0007669"/>
    <property type="project" value="UniProtKB-KW"/>
</dbReference>
<feature type="region of interest" description="Disordered" evidence="3">
    <location>
        <begin position="233"/>
        <end position="267"/>
    </location>
</feature>
<dbReference type="Proteomes" id="UP000228989">
    <property type="component" value="Unassembled WGS sequence"/>
</dbReference>
<evidence type="ECO:0000313" key="8">
    <source>
        <dbReference type="EMBL" id="PJC01660.1"/>
    </source>
</evidence>
<evidence type="ECO:0000313" key="11">
    <source>
        <dbReference type="Proteomes" id="UP000231232"/>
    </source>
</evidence>
<accession>A0A2H9MMB8</accession>
<accession>A0A2G9LIT4</accession>
<dbReference type="GO" id="GO:0071034">
    <property type="term" value="P:CUT catabolic process"/>
    <property type="evidence" value="ECO:0007669"/>
    <property type="project" value="TreeGrafter"/>
</dbReference>
<name>A0A2G9LIT4_HUBC1</name>
<dbReference type="Proteomes" id="UP000231449">
    <property type="component" value="Unassembled WGS sequence"/>
</dbReference>
<evidence type="ECO:0000256" key="3">
    <source>
        <dbReference type="SAM" id="MobiDB-lite"/>
    </source>
</evidence>
<dbReference type="InterPro" id="IPR025721">
    <property type="entry name" value="Exosome_cplx_N_dom"/>
</dbReference>
<evidence type="ECO:0000313" key="5">
    <source>
        <dbReference type="EMBL" id="PIN66456.1"/>
    </source>
</evidence>
<dbReference type="InterPro" id="IPR012340">
    <property type="entry name" value="NA-bd_OB-fold"/>
</dbReference>
<comment type="caution">
    <text evidence="5">The sequence shown here is derived from an EMBL/GenBank/DDBJ whole genome shotgun (WGS) entry which is preliminary data.</text>
</comment>
<reference evidence="9 11" key="2">
    <citation type="submission" date="2017-09" db="EMBL/GenBank/DDBJ databases">
        <title>Depth-based differentiation of microbial function through sediment-hosted aquifers and enrichment of novel symbionts in the deep terrestrial subsurface.</title>
        <authorList>
            <person name="Probst A.J."/>
            <person name="Ladd B."/>
            <person name="Jarett J.K."/>
            <person name="Geller-Mcgrath D.E."/>
            <person name="Sieber C.M.K."/>
            <person name="Emerson J.B."/>
            <person name="Anantharaman K."/>
            <person name="Thomas B.C."/>
            <person name="Malmstrom R."/>
            <person name="Stieglmeier M."/>
            <person name="Klingl A."/>
            <person name="Woyke T."/>
            <person name="Ryan C.M."/>
            <person name="Banfield J.F."/>
        </authorList>
    </citation>
    <scope>NUCLEOTIDE SEQUENCE [LARGE SCALE GENOMIC DNA]</scope>
</reference>
<evidence type="ECO:0000256" key="2">
    <source>
        <dbReference type="ARBA" id="ARBA00022884"/>
    </source>
</evidence>
<dbReference type="Pfam" id="PF14382">
    <property type="entry name" value="ECR1_N"/>
    <property type="match status" value="1"/>
</dbReference>